<dbReference type="Proteomes" id="UP000621454">
    <property type="component" value="Unassembled WGS sequence"/>
</dbReference>
<reference evidence="3" key="2">
    <citation type="submission" date="2020-09" db="EMBL/GenBank/DDBJ databases">
        <authorList>
            <person name="Sun Q."/>
            <person name="Zhou Y."/>
        </authorList>
    </citation>
    <scope>NUCLEOTIDE SEQUENCE</scope>
    <source>
        <strain evidence="3">CGMCC 1.12827</strain>
    </source>
</reference>
<evidence type="ECO:0000256" key="2">
    <source>
        <dbReference type="PIRSR" id="PIRSR613078-2"/>
    </source>
</evidence>
<protein>
    <submittedName>
        <fullName evidence="3">Acid phosphatase</fullName>
    </submittedName>
</protein>
<dbReference type="InterPro" id="IPR029033">
    <property type="entry name" value="His_PPase_superfam"/>
</dbReference>
<feature type="binding site" evidence="2">
    <location>
        <begin position="31"/>
        <end position="32"/>
    </location>
    <ligand>
        <name>substrate</name>
    </ligand>
</feature>
<dbReference type="PANTHER" id="PTHR48100">
    <property type="entry name" value="BROAD-SPECIFICITY PHOSPHATASE YOR283W-RELATED"/>
    <property type="match status" value="1"/>
</dbReference>
<dbReference type="AlphaFoldDB" id="A0A916T8S2"/>
<evidence type="ECO:0000313" key="3">
    <source>
        <dbReference type="EMBL" id="GGB34668.1"/>
    </source>
</evidence>
<dbReference type="RefSeq" id="WP_188586770.1">
    <property type="nucleotide sequence ID" value="NZ_BMGC01000015.1"/>
</dbReference>
<dbReference type="PANTHER" id="PTHR48100:SF15">
    <property type="entry name" value="SEDOHEPTULOSE 1,7-BISPHOSPHATASE"/>
    <property type="match status" value="1"/>
</dbReference>
<gene>
    <name evidence="3" type="ORF">GCM10011489_23440</name>
</gene>
<keyword evidence="4" id="KW-1185">Reference proteome</keyword>
<dbReference type="Gene3D" id="3.40.50.1240">
    <property type="entry name" value="Phosphoglycerate mutase-like"/>
    <property type="match status" value="1"/>
</dbReference>
<name>A0A916T8S2_9ACTN</name>
<dbReference type="InterPro" id="IPR013078">
    <property type="entry name" value="His_Pase_superF_clade-1"/>
</dbReference>
<comment type="caution">
    <text evidence="3">The sequence shown here is derived from an EMBL/GenBank/DDBJ whole genome shotgun (WGS) entry which is preliminary data.</text>
</comment>
<dbReference type="SMART" id="SM00855">
    <property type="entry name" value="PGAM"/>
    <property type="match status" value="1"/>
</dbReference>
<feature type="active site" description="Proton donor/acceptor" evidence="1">
    <location>
        <position position="91"/>
    </location>
</feature>
<dbReference type="SUPFAM" id="SSF53254">
    <property type="entry name" value="Phosphoglycerate mutase-like"/>
    <property type="match status" value="1"/>
</dbReference>
<dbReference type="Pfam" id="PF00300">
    <property type="entry name" value="His_Phos_1"/>
    <property type="match status" value="1"/>
</dbReference>
<dbReference type="CDD" id="cd07067">
    <property type="entry name" value="HP_PGM_like"/>
    <property type="match status" value="1"/>
</dbReference>
<reference evidence="3" key="1">
    <citation type="journal article" date="2014" name="Int. J. Syst. Evol. Microbiol.">
        <title>Complete genome sequence of Corynebacterium casei LMG S-19264T (=DSM 44701T), isolated from a smear-ripened cheese.</title>
        <authorList>
            <consortium name="US DOE Joint Genome Institute (JGI-PGF)"/>
            <person name="Walter F."/>
            <person name="Albersmeier A."/>
            <person name="Kalinowski J."/>
            <person name="Ruckert C."/>
        </authorList>
    </citation>
    <scope>NUCLEOTIDE SEQUENCE</scope>
    <source>
        <strain evidence="3">CGMCC 1.12827</strain>
    </source>
</reference>
<dbReference type="EMBL" id="BMGC01000015">
    <property type="protein sequence ID" value="GGB34668.1"/>
    <property type="molecule type" value="Genomic_DNA"/>
</dbReference>
<feature type="binding site" evidence="2">
    <location>
        <position position="70"/>
    </location>
    <ligand>
        <name>substrate</name>
    </ligand>
</feature>
<accession>A0A916T8S2</accession>
<organism evidence="3 4">
    <name type="scientific">Gordonia jinhuaensis</name>
    <dbReference type="NCBI Taxonomy" id="1517702"/>
    <lineage>
        <taxon>Bacteria</taxon>
        <taxon>Bacillati</taxon>
        <taxon>Actinomycetota</taxon>
        <taxon>Actinomycetes</taxon>
        <taxon>Mycobacteriales</taxon>
        <taxon>Gordoniaceae</taxon>
        <taxon>Gordonia</taxon>
    </lineage>
</organism>
<evidence type="ECO:0000313" key="4">
    <source>
        <dbReference type="Proteomes" id="UP000621454"/>
    </source>
</evidence>
<sequence>MTSTQATSAPTHRLLLIRHGETEWSLSGQHTGNTDKPLTENGKRQAQALVKPLEELDLYRPYVISSPRTRAKTTAELAGLSIDAVWDEVHEWDYGDYEGLTNAQIRAENPGWNLWSDGCPGGESVAQMSSRVDGVIDAAIPLMSDRDVVIVSHGHFSRSFLARWVEAPIARGERFQMLPASVAAVGFNGEFHQLMTLGITGYSSANYVDASRPSRPAR</sequence>
<proteinExistence type="predicted"/>
<dbReference type="InterPro" id="IPR050275">
    <property type="entry name" value="PGM_Phosphatase"/>
</dbReference>
<feature type="active site" description="Tele-phosphohistidine intermediate" evidence="1">
    <location>
        <position position="19"/>
    </location>
</feature>
<evidence type="ECO:0000256" key="1">
    <source>
        <dbReference type="PIRSR" id="PIRSR613078-1"/>
    </source>
</evidence>
<dbReference type="GO" id="GO:0101006">
    <property type="term" value="F:protein histidine phosphatase activity"/>
    <property type="evidence" value="ECO:0007669"/>
    <property type="project" value="TreeGrafter"/>
</dbReference>
<dbReference type="GO" id="GO:0070297">
    <property type="term" value="P:regulation of phosphorelay signal transduction system"/>
    <property type="evidence" value="ECO:0007669"/>
    <property type="project" value="TreeGrafter"/>
</dbReference>
<feature type="binding site" evidence="2">
    <location>
        <begin position="91"/>
        <end position="94"/>
    </location>
    <ligand>
        <name>substrate</name>
    </ligand>
</feature>
<dbReference type="NCBIfam" id="NF009993">
    <property type="entry name" value="PRK13462.1"/>
    <property type="match status" value="1"/>
</dbReference>